<sequence length="265" mass="28991">MSFKENILKKIQIKRLAEAVLSSIGPPGSGASTDLESMRLLLEMREFPMETKRGLDLYFLEKSPDPETGRPLILALDNELAIYRTFPEDAAMRKNPLIKEMVHILKIIKILNDGDVLVSKRDVSLETVREKCLADLDLSFQASDIEALAEDGRVAFELSIVPQWEESLVIFAEILGYGPLPKPFETPGSKALGAVGQGPDGEAICGPIVLYDKIQGALGLMEETIGARDREGRRALKKTASGMASPAFEGAGVFGRLKTYVLEKG</sequence>
<dbReference type="EMBL" id="CAACVI010000023">
    <property type="protein sequence ID" value="VEN74160.1"/>
    <property type="molecule type" value="Genomic_DNA"/>
</dbReference>
<reference evidence="1" key="1">
    <citation type="submission" date="2019-01" db="EMBL/GenBank/DDBJ databases">
        <authorList>
            <consortium name="Genoscope - CEA"/>
            <person name="William W."/>
        </authorList>
    </citation>
    <scope>NUCLEOTIDE SEQUENCE</scope>
    <source>
        <strain evidence="1">CR-1</strain>
    </source>
</reference>
<name>A0A484HG21_9BACT</name>
<evidence type="ECO:0000313" key="1">
    <source>
        <dbReference type="EMBL" id="VEN74160.1"/>
    </source>
</evidence>
<gene>
    <name evidence="1" type="ORF">EPICR_30093</name>
</gene>
<organism evidence="1">
    <name type="scientific">uncultured Desulfobacteraceae bacterium</name>
    <dbReference type="NCBI Taxonomy" id="218296"/>
    <lineage>
        <taxon>Bacteria</taxon>
        <taxon>Pseudomonadati</taxon>
        <taxon>Thermodesulfobacteriota</taxon>
        <taxon>Desulfobacteria</taxon>
        <taxon>Desulfobacterales</taxon>
        <taxon>Desulfobacteraceae</taxon>
        <taxon>environmental samples</taxon>
    </lineage>
</organism>
<accession>A0A484HG21</accession>
<protein>
    <submittedName>
        <fullName evidence="1">Uncharacterized protein</fullName>
    </submittedName>
</protein>
<proteinExistence type="predicted"/>
<dbReference type="AlphaFoldDB" id="A0A484HG21"/>